<dbReference type="PROSITE" id="PS50893">
    <property type="entry name" value="ABC_TRANSPORTER_2"/>
    <property type="match status" value="2"/>
</dbReference>
<evidence type="ECO:0000256" key="9">
    <source>
        <dbReference type="ARBA" id="ARBA00023136"/>
    </source>
</evidence>
<sequence>MTLDPDPGSAHPIGLSIRGGTKVYPGTIALKEVDFDLRMGAVNVLVGENGAGKSTMMKVIAGVEQLTSGTVTMNGEEVHFTSTDDAERHGIGIVFQELNLFPNLTVADNIFMAHEKTRGGIDIDMSAQREATRALMQRLEHDIDPDTLVGDLKVGQQQIVEIAKSLSRDARILILDEPTSALSNAEVEILFRVIEELKAEGVGIVYISHRLEELIRVGDYITVLRDGMITGAQSMEGVDIPWIVRNMIGDSSKDFAKEIEHPFGDEALRVENMRLADTSGGFAVDGVSLSLRAGEILGIYGLMGAGRTELLETIIGRHSHAVGDVWVQGDKMGRPSVPDRIAKGLALIPEDRKHDGLVQILSIRENMTLSSVGSFTRGVHMDLGKERSRVADFVRRMVIKIASPEHPVSALSGGNQQKVVISKALMTGPKVLLMDEPSRGIDIGAKAEVFRVMRQLAAEGLGIVFVTSDLEEVMSLSDRIIVMSDGRITGEFSREEVTETALVSASAVGHAPLSEQDAERETAQ</sequence>
<evidence type="ECO:0000313" key="11">
    <source>
        <dbReference type="Proteomes" id="UP000030960"/>
    </source>
</evidence>
<proteinExistence type="predicted"/>
<evidence type="ECO:0000256" key="8">
    <source>
        <dbReference type="ARBA" id="ARBA00022967"/>
    </source>
</evidence>
<evidence type="ECO:0000256" key="1">
    <source>
        <dbReference type="ARBA" id="ARBA00004202"/>
    </source>
</evidence>
<dbReference type="PANTHER" id="PTHR43790">
    <property type="entry name" value="CARBOHYDRATE TRANSPORT ATP-BINDING PROTEIN MG119-RELATED"/>
    <property type="match status" value="1"/>
</dbReference>
<dbReference type="InterPro" id="IPR003593">
    <property type="entry name" value="AAA+_ATPase"/>
</dbReference>
<dbReference type="PANTHER" id="PTHR43790:SF3">
    <property type="entry name" value="D-ALLOSE IMPORT ATP-BINDING PROTEIN ALSA-RELATED"/>
    <property type="match status" value="1"/>
</dbReference>
<keyword evidence="3" id="KW-1003">Cell membrane</keyword>
<keyword evidence="11" id="KW-1185">Reference proteome</keyword>
<keyword evidence="5" id="KW-0677">Repeat</keyword>
<keyword evidence="6" id="KW-0547">Nucleotide-binding</keyword>
<dbReference type="GO" id="GO:0016887">
    <property type="term" value="F:ATP hydrolysis activity"/>
    <property type="evidence" value="ECO:0007669"/>
    <property type="project" value="InterPro"/>
</dbReference>
<keyword evidence="7 10" id="KW-0067">ATP-binding</keyword>
<dbReference type="Proteomes" id="UP000030960">
    <property type="component" value="Unassembled WGS sequence"/>
</dbReference>
<dbReference type="FunFam" id="3.40.50.300:FF:000127">
    <property type="entry name" value="Ribose import ATP-binding protein RbsA"/>
    <property type="match status" value="1"/>
</dbReference>
<dbReference type="STRING" id="561184.SAMN05216376_10110"/>
<name>A0A0B3RRW6_9RHOB</name>
<comment type="caution">
    <text evidence="10">The sequence shown here is derived from an EMBL/GenBank/DDBJ whole genome shotgun (WGS) entry which is preliminary data.</text>
</comment>
<keyword evidence="2" id="KW-0813">Transport</keyword>
<dbReference type="InterPro" id="IPR050107">
    <property type="entry name" value="ABC_carbohydrate_import_ATPase"/>
</dbReference>
<protein>
    <submittedName>
        <fullName evidence="10">Ribose ABC transport system, ATP-binding protein RbsA</fullName>
    </submittedName>
</protein>
<evidence type="ECO:0000256" key="7">
    <source>
        <dbReference type="ARBA" id="ARBA00022840"/>
    </source>
</evidence>
<keyword evidence="8" id="KW-1278">Translocase</keyword>
<dbReference type="RefSeq" id="WP_043139970.1">
    <property type="nucleotide sequence ID" value="NZ_AP022337.1"/>
</dbReference>
<evidence type="ECO:0000256" key="5">
    <source>
        <dbReference type="ARBA" id="ARBA00022737"/>
    </source>
</evidence>
<evidence type="ECO:0000256" key="2">
    <source>
        <dbReference type="ARBA" id="ARBA00022448"/>
    </source>
</evidence>
<dbReference type="CDD" id="cd03216">
    <property type="entry name" value="ABC_Carb_Monos_I"/>
    <property type="match status" value="1"/>
</dbReference>
<comment type="subcellular location">
    <subcellularLocation>
        <location evidence="1">Cell membrane</location>
        <topology evidence="1">Peripheral membrane protein</topology>
    </subcellularLocation>
</comment>
<dbReference type="GO" id="GO:0005524">
    <property type="term" value="F:ATP binding"/>
    <property type="evidence" value="ECO:0007669"/>
    <property type="project" value="UniProtKB-KW"/>
</dbReference>
<dbReference type="AlphaFoldDB" id="A0A0B3RRW6"/>
<dbReference type="CDD" id="cd03215">
    <property type="entry name" value="ABC_Carb_Monos_II"/>
    <property type="match status" value="1"/>
</dbReference>
<dbReference type="InterPro" id="IPR017871">
    <property type="entry name" value="ABC_transporter-like_CS"/>
</dbReference>
<dbReference type="PROSITE" id="PS00211">
    <property type="entry name" value="ABC_TRANSPORTER_1"/>
    <property type="match status" value="1"/>
</dbReference>
<dbReference type="GO" id="GO:0005886">
    <property type="term" value="C:plasma membrane"/>
    <property type="evidence" value="ECO:0007669"/>
    <property type="project" value="UniProtKB-SubCell"/>
</dbReference>
<evidence type="ECO:0000313" key="10">
    <source>
        <dbReference type="EMBL" id="KHQ53855.1"/>
    </source>
</evidence>
<gene>
    <name evidence="10" type="ORF">OA50_01844</name>
</gene>
<evidence type="ECO:0000256" key="3">
    <source>
        <dbReference type="ARBA" id="ARBA00022475"/>
    </source>
</evidence>
<evidence type="ECO:0000256" key="4">
    <source>
        <dbReference type="ARBA" id="ARBA00022597"/>
    </source>
</evidence>
<dbReference type="EMBL" id="JSUQ01000006">
    <property type="protein sequence ID" value="KHQ53855.1"/>
    <property type="molecule type" value="Genomic_DNA"/>
</dbReference>
<reference evidence="10 11" key="1">
    <citation type="submission" date="2014-10" db="EMBL/GenBank/DDBJ databases">
        <title>Genome sequence of Ponticoccus sp. strain UMTAT08 isolated from clonal culture of toxic dinoflagellate Alexandrium tamiyavanichii.</title>
        <authorList>
            <person name="Gan H.Y."/>
            <person name="Muhd D.-D."/>
            <person name="Mohd Noor M.E."/>
            <person name="Yeong Y.S."/>
            <person name="Usup G."/>
        </authorList>
    </citation>
    <scope>NUCLEOTIDE SEQUENCE [LARGE SCALE GENOMIC DNA]</scope>
    <source>
        <strain evidence="10 11">UMTAT08</strain>
    </source>
</reference>
<dbReference type="SUPFAM" id="SSF52540">
    <property type="entry name" value="P-loop containing nucleoside triphosphate hydrolases"/>
    <property type="match status" value="2"/>
</dbReference>
<dbReference type="InterPro" id="IPR027417">
    <property type="entry name" value="P-loop_NTPase"/>
</dbReference>
<dbReference type="SMART" id="SM00382">
    <property type="entry name" value="AAA"/>
    <property type="match status" value="2"/>
</dbReference>
<dbReference type="Pfam" id="PF00005">
    <property type="entry name" value="ABC_tran"/>
    <property type="match status" value="2"/>
</dbReference>
<dbReference type="OrthoDB" id="9805029at2"/>
<organism evidence="10 11">
    <name type="scientific">Mameliella alba</name>
    <dbReference type="NCBI Taxonomy" id="561184"/>
    <lineage>
        <taxon>Bacteria</taxon>
        <taxon>Pseudomonadati</taxon>
        <taxon>Pseudomonadota</taxon>
        <taxon>Alphaproteobacteria</taxon>
        <taxon>Rhodobacterales</taxon>
        <taxon>Roseobacteraceae</taxon>
        <taxon>Mameliella</taxon>
    </lineage>
</organism>
<dbReference type="Gene3D" id="3.40.50.300">
    <property type="entry name" value="P-loop containing nucleotide triphosphate hydrolases"/>
    <property type="match status" value="2"/>
</dbReference>
<dbReference type="InterPro" id="IPR003439">
    <property type="entry name" value="ABC_transporter-like_ATP-bd"/>
</dbReference>
<keyword evidence="4" id="KW-0762">Sugar transport</keyword>
<dbReference type="PATRIC" id="fig|1515334.3.peg.1855"/>
<accession>A0A0B3RRW6</accession>
<evidence type="ECO:0000256" key="6">
    <source>
        <dbReference type="ARBA" id="ARBA00022741"/>
    </source>
</evidence>
<keyword evidence="9" id="KW-0472">Membrane</keyword>